<protein>
    <submittedName>
        <fullName evidence="1">Uncharacterized protein</fullName>
    </submittedName>
</protein>
<accession>A0AAV7Q4V1</accession>
<organism evidence="1 2">
    <name type="scientific">Pleurodeles waltl</name>
    <name type="common">Iberian ribbed newt</name>
    <dbReference type="NCBI Taxonomy" id="8319"/>
    <lineage>
        <taxon>Eukaryota</taxon>
        <taxon>Metazoa</taxon>
        <taxon>Chordata</taxon>
        <taxon>Craniata</taxon>
        <taxon>Vertebrata</taxon>
        <taxon>Euteleostomi</taxon>
        <taxon>Amphibia</taxon>
        <taxon>Batrachia</taxon>
        <taxon>Caudata</taxon>
        <taxon>Salamandroidea</taxon>
        <taxon>Salamandridae</taxon>
        <taxon>Pleurodelinae</taxon>
        <taxon>Pleurodeles</taxon>
    </lineage>
</organism>
<proteinExistence type="predicted"/>
<evidence type="ECO:0000313" key="2">
    <source>
        <dbReference type="Proteomes" id="UP001066276"/>
    </source>
</evidence>
<gene>
    <name evidence="1" type="ORF">NDU88_011384</name>
</gene>
<reference evidence="1" key="1">
    <citation type="journal article" date="2022" name="bioRxiv">
        <title>Sequencing and chromosome-scale assembly of the giantPleurodeles waltlgenome.</title>
        <authorList>
            <person name="Brown T."/>
            <person name="Elewa A."/>
            <person name="Iarovenko S."/>
            <person name="Subramanian E."/>
            <person name="Araus A.J."/>
            <person name="Petzold A."/>
            <person name="Susuki M."/>
            <person name="Suzuki K.-i.T."/>
            <person name="Hayashi T."/>
            <person name="Toyoda A."/>
            <person name="Oliveira C."/>
            <person name="Osipova E."/>
            <person name="Leigh N.D."/>
            <person name="Simon A."/>
            <person name="Yun M.H."/>
        </authorList>
    </citation>
    <scope>NUCLEOTIDE SEQUENCE</scope>
    <source>
        <strain evidence="1">20211129_DDA</strain>
        <tissue evidence="1">Liver</tissue>
    </source>
</reference>
<sequence length="77" mass="8431">MPVVFDGKGCLLQVLLGMNCSTVQTPILQQMYLPERTALYPQWETGCLQNRVSFSLHLTPFSSGLIAHTGTCVCVEG</sequence>
<name>A0AAV7Q4V1_PLEWA</name>
<evidence type="ECO:0000313" key="1">
    <source>
        <dbReference type="EMBL" id="KAJ1133085.1"/>
    </source>
</evidence>
<dbReference type="AlphaFoldDB" id="A0AAV7Q4V1"/>
<keyword evidence="2" id="KW-1185">Reference proteome</keyword>
<dbReference type="Proteomes" id="UP001066276">
    <property type="component" value="Chromosome 7"/>
</dbReference>
<comment type="caution">
    <text evidence="1">The sequence shown here is derived from an EMBL/GenBank/DDBJ whole genome shotgun (WGS) entry which is preliminary data.</text>
</comment>
<dbReference type="EMBL" id="JANPWB010000011">
    <property type="protein sequence ID" value="KAJ1133085.1"/>
    <property type="molecule type" value="Genomic_DNA"/>
</dbReference>